<evidence type="ECO:0000313" key="2">
    <source>
        <dbReference type="Proteomes" id="UP000034753"/>
    </source>
</evidence>
<reference evidence="1 2" key="1">
    <citation type="journal article" date="2015" name="Nature">
        <title>rRNA introns, odd ribosomes, and small enigmatic genomes across a large radiation of phyla.</title>
        <authorList>
            <person name="Brown C.T."/>
            <person name="Hug L.A."/>
            <person name="Thomas B.C."/>
            <person name="Sharon I."/>
            <person name="Castelle C.J."/>
            <person name="Singh A."/>
            <person name="Wilkins M.J."/>
            <person name="Williams K.H."/>
            <person name="Banfield J.F."/>
        </authorList>
    </citation>
    <scope>NUCLEOTIDE SEQUENCE [LARGE SCALE GENOMIC DNA]</scope>
</reference>
<sequence>MPENEEEKQLEAFEANFTQGLNDLLENAEILLDIPRPIDPSSMGFDERTMEDLTSAEKKVVVKVIYQKLGLDPNNLELSKLREYKTRQKNPNTPSQDDINIIVFRTNQASIVLQELVNPDGEKRWVIGPDQDI</sequence>
<organism evidence="1 2">
    <name type="scientific">Candidatus Daviesbacteria bacterium GW2011_GWB1_41_5</name>
    <dbReference type="NCBI Taxonomy" id="1618429"/>
    <lineage>
        <taxon>Bacteria</taxon>
        <taxon>Candidatus Daviesiibacteriota</taxon>
    </lineage>
</organism>
<dbReference type="Proteomes" id="UP000034753">
    <property type="component" value="Unassembled WGS sequence"/>
</dbReference>
<proteinExistence type="predicted"/>
<protein>
    <submittedName>
        <fullName evidence="1">Uncharacterized protein</fullName>
    </submittedName>
</protein>
<evidence type="ECO:0000313" key="1">
    <source>
        <dbReference type="EMBL" id="KKS13690.1"/>
    </source>
</evidence>
<name>A0A0G0WLM6_9BACT</name>
<gene>
    <name evidence="1" type="ORF">UU67_C0020G0011</name>
</gene>
<dbReference type="AlphaFoldDB" id="A0A0G0WLM6"/>
<accession>A0A0G0WLM6</accession>
<dbReference type="EMBL" id="LCBN01000020">
    <property type="protein sequence ID" value="KKS13690.1"/>
    <property type="molecule type" value="Genomic_DNA"/>
</dbReference>
<comment type="caution">
    <text evidence="1">The sequence shown here is derived from an EMBL/GenBank/DDBJ whole genome shotgun (WGS) entry which is preliminary data.</text>
</comment>